<comment type="caution">
    <text evidence="4">The sequence shown here is derived from an EMBL/GenBank/DDBJ whole genome shotgun (WGS) entry which is preliminary data.</text>
</comment>
<evidence type="ECO:0008006" key="6">
    <source>
        <dbReference type="Google" id="ProtNLM"/>
    </source>
</evidence>
<dbReference type="FunFam" id="3.40.50.720:FF:000047">
    <property type="entry name" value="NADP-dependent L-serine/L-allo-threonine dehydrogenase"/>
    <property type="match status" value="1"/>
</dbReference>
<dbReference type="PRINTS" id="PR00080">
    <property type="entry name" value="SDRFAMILY"/>
</dbReference>
<sequence>MAFPMNKWLGKVAVVTGASAGIGAAICEQLVESGLKVVGLARRKERVENLAKQLEGKNGKLYAFKADMTKEEDILSAFNWVTKNLGPIDVLINNVGIFKEHSFLDGSTKDWKDTFDTNVLSLCIATREAIKIMKQNKIDGHIVCINSIGGHKIPVSFPINVYGASKYAVTALAETLRVELNSIGSKIKISSVSPGAVKTELVASLPPEAIAAIPFLEPADVANAVMYILNTPQHVQIHDILLRPVGQVE</sequence>
<dbReference type="InterPro" id="IPR036291">
    <property type="entry name" value="NAD(P)-bd_dom_sf"/>
</dbReference>
<dbReference type="PANTHER" id="PTHR43115">
    <property type="entry name" value="DEHYDROGENASE/REDUCTASE SDR FAMILY MEMBER 11"/>
    <property type="match status" value="1"/>
</dbReference>
<evidence type="ECO:0000256" key="3">
    <source>
        <dbReference type="RuleBase" id="RU000363"/>
    </source>
</evidence>
<proteinExistence type="inferred from homology"/>
<dbReference type="Gene3D" id="3.40.50.720">
    <property type="entry name" value="NAD(P)-binding Rossmann-like Domain"/>
    <property type="match status" value="1"/>
</dbReference>
<comment type="similarity">
    <text evidence="1 3">Belongs to the short-chain dehydrogenases/reductases (SDR) family.</text>
</comment>
<dbReference type="InterPro" id="IPR002347">
    <property type="entry name" value="SDR_fam"/>
</dbReference>
<dbReference type="SUPFAM" id="SSF51735">
    <property type="entry name" value="NAD(P)-binding Rossmann-fold domains"/>
    <property type="match status" value="1"/>
</dbReference>
<evidence type="ECO:0000256" key="2">
    <source>
        <dbReference type="ARBA" id="ARBA00023002"/>
    </source>
</evidence>
<dbReference type="EMBL" id="JARPUR010000003">
    <property type="protein sequence ID" value="KAK4879339.1"/>
    <property type="molecule type" value="Genomic_DNA"/>
</dbReference>
<gene>
    <name evidence="4" type="ORF">RN001_007485</name>
</gene>
<dbReference type="GO" id="GO:0016616">
    <property type="term" value="F:oxidoreductase activity, acting on the CH-OH group of donors, NAD or NADP as acceptor"/>
    <property type="evidence" value="ECO:0007669"/>
    <property type="project" value="UniProtKB-ARBA"/>
</dbReference>
<dbReference type="Proteomes" id="UP001353858">
    <property type="component" value="Unassembled WGS sequence"/>
</dbReference>
<dbReference type="Pfam" id="PF00106">
    <property type="entry name" value="adh_short"/>
    <property type="match status" value="1"/>
</dbReference>
<dbReference type="PANTHER" id="PTHR43115:SF4">
    <property type="entry name" value="DEHYDROGENASE_REDUCTASE SDR FAMILY MEMBER 11"/>
    <property type="match status" value="1"/>
</dbReference>
<accession>A0AAN7P8T3</accession>
<keyword evidence="5" id="KW-1185">Reference proteome</keyword>
<evidence type="ECO:0000313" key="4">
    <source>
        <dbReference type="EMBL" id="KAK4879339.1"/>
    </source>
</evidence>
<evidence type="ECO:0000313" key="5">
    <source>
        <dbReference type="Proteomes" id="UP001353858"/>
    </source>
</evidence>
<evidence type="ECO:0000256" key="1">
    <source>
        <dbReference type="ARBA" id="ARBA00006484"/>
    </source>
</evidence>
<dbReference type="AlphaFoldDB" id="A0AAN7P8T3"/>
<protein>
    <recommendedName>
        <fullName evidence="6">Farnesol dehydrogenase-like</fullName>
    </recommendedName>
</protein>
<dbReference type="PRINTS" id="PR00081">
    <property type="entry name" value="GDHRDH"/>
</dbReference>
<keyword evidence="2" id="KW-0560">Oxidoreductase</keyword>
<reference evidence="5" key="1">
    <citation type="submission" date="2023-01" db="EMBL/GenBank/DDBJ databases">
        <title>Key to firefly adult light organ development and bioluminescence: homeobox transcription factors regulate luciferase expression and transportation to peroxisome.</title>
        <authorList>
            <person name="Fu X."/>
        </authorList>
    </citation>
    <scope>NUCLEOTIDE SEQUENCE [LARGE SCALE GENOMIC DNA]</scope>
</reference>
<organism evidence="4 5">
    <name type="scientific">Aquatica leii</name>
    <dbReference type="NCBI Taxonomy" id="1421715"/>
    <lineage>
        <taxon>Eukaryota</taxon>
        <taxon>Metazoa</taxon>
        <taxon>Ecdysozoa</taxon>
        <taxon>Arthropoda</taxon>
        <taxon>Hexapoda</taxon>
        <taxon>Insecta</taxon>
        <taxon>Pterygota</taxon>
        <taxon>Neoptera</taxon>
        <taxon>Endopterygota</taxon>
        <taxon>Coleoptera</taxon>
        <taxon>Polyphaga</taxon>
        <taxon>Elateriformia</taxon>
        <taxon>Elateroidea</taxon>
        <taxon>Lampyridae</taxon>
        <taxon>Luciolinae</taxon>
        <taxon>Aquatica</taxon>
    </lineage>
</organism>
<name>A0AAN7P8T3_9COLE</name>